<dbReference type="PANTHER" id="PTHR30448">
    <property type="entry name" value="RNASE ADAPTER PROTEIN RAPZ"/>
    <property type="match status" value="1"/>
</dbReference>
<dbReference type="InterPro" id="IPR053931">
    <property type="entry name" value="RapZ_C"/>
</dbReference>
<dbReference type="Pfam" id="PF03668">
    <property type="entry name" value="RapZ-like_N"/>
    <property type="match status" value="1"/>
</dbReference>
<dbReference type="SUPFAM" id="SSF52540">
    <property type="entry name" value="P-loop containing nucleoside triphosphate hydrolases"/>
    <property type="match status" value="1"/>
</dbReference>
<keyword evidence="3 4" id="KW-0342">GTP-binding</keyword>
<evidence type="ECO:0000256" key="2">
    <source>
        <dbReference type="ARBA" id="ARBA00022840"/>
    </source>
</evidence>
<dbReference type="InterPro" id="IPR053930">
    <property type="entry name" value="RapZ-like_N"/>
</dbReference>
<dbReference type="STRING" id="1156395.DBT_2095"/>
<dbReference type="InterPro" id="IPR005337">
    <property type="entry name" value="RapZ-like"/>
</dbReference>
<reference evidence="7 8" key="1">
    <citation type="submission" date="2016-06" db="EMBL/GenBank/DDBJ databases">
        <title>Respiratory ammonification of nitrate coupled to the oxidation of elemental sulfur in deep-sea autotrophic thermophilic bacteria.</title>
        <authorList>
            <person name="Slobodkina G.B."/>
            <person name="Mardanov A.V."/>
            <person name="Ravin N.V."/>
            <person name="Frolova A.A."/>
            <person name="Viryasiv M.B."/>
            <person name="Chernyh N.A."/>
            <person name="Bonch-Osmolovskaya E.A."/>
            <person name="Slobodkin A.I."/>
        </authorList>
    </citation>
    <scope>NUCLEOTIDE SEQUENCE [LARGE SCALE GENOMIC DNA]</scope>
    <source>
        <strain evidence="7 8">S69</strain>
    </source>
</reference>
<feature type="binding site" evidence="4">
    <location>
        <begin position="62"/>
        <end position="65"/>
    </location>
    <ligand>
        <name>GTP</name>
        <dbReference type="ChEBI" id="CHEBI:37565"/>
    </ligand>
</feature>
<dbReference type="GO" id="GO:0005525">
    <property type="term" value="F:GTP binding"/>
    <property type="evidence" value="ECO:0007669"/>
    <property type="project" value="UniProtKB-UniRule"/>
</dbReference>
<dbReference type="GO" id="GO:0005524">
    <property type="term" value="F:ATP binding"/>
    <property type="evidence" value="ECO:0007669"/>
    <property type="project" value="UniProtKB-UniRule"/>
</dbReference>
<comment type="caution">
    <text evidence="7">The sequence shown here is derived from an EMBL/GenBank/DDBJ whole genome shotgun (WGS) entry which is preliminary data.</text>
</comment>
<dbReference type="Gene3D" id="3.40.50.300">
    <property type="entry name" value="P-loop containing nucleotide triphosphate hydrolases"/>
    <property type="match status" value="1"/>
</dbReference>
<evidence type="ECO:0000313" key="8">
    <source>
        <dbReference type="Proteomes" id="UP000093080"/>
    </source>
</evidence>
<dbReference type="NCBIfam" id="NF003828">
    <property type="entry name" value="PRK05416.1"/>
    <property type="match status" value="1"/>
</dbReference>
<dbReference type="AlphaFoldDB" id="A0A1B9F3W7"/>
<dbReference type="PATRIC" id="fig|1156395.6.peg.2120"/>
<dbReference type="InterPro" id="IPR027417">
    <property type="entry name" value="P-loop_NTPase"/>
</dbReference>
<evidence type="ECO:0000256" key="1">
    <source>
        <dbReference type="ARBA" id="ARBA00022741"/>
    </source>
</evidence>
<dbReference type="OrthoDB" id="9784461at2"/>
<evidence type="ECO:0000256" key="3">
    <source>
        <dbReference type="ARBA" id="ARBA00023134"/>
    </source>
</evidence>
<dbReference type="EMBL" id="MAGO01000011">
    <property type="protein sequence ID" value="OCC14553.1"/>
    <property type="molecule type" value="Genomic_DNA"/>
</dbReference>
<feature type="binding site" evidence="4">
    <location>
        <begin position="11"/>
        <end position="18"/>
    </location>
    <ligand>
        <name>ATP</name>
        <dbReference type="ChEBI" id="CHEBI:30616"/>
    </ligand>
</feature>
<dbReference type="PANTHER" id="PTHR30448:SF0">
    <property type="entry name" value="RNASE ADAPTER PROTEIN RAPZ"/>
    <property type="match status" value="1"/>
</dbReference>
<evidence type="ECO:0000256" key="4">
    <source>
        <dbReference type="HAMAP-Rule" id="MF_00636"/>
    </source>
</evidence>
<keyword evidence="8" id="KW-1185">Reference proteome</keyword>
<evidence type="ECO:0000313" key="7">
    <source>
        <dbReference type="EMBL" id="OCC14553.1"/>
    </source>
</evidence>
<accession>A0A1B9F3W7</accession>
<organism evidence="7 8">
    <name type="scientific">Dissulfuribacter thermophilus</name>
    <dbReference type="NCBI Taxonomy" id="1156395"/>
    <lineage>
        <taxon>Bacteria</taxon>
        <taxon>Pseudomonadati</taxon>
        <taxon>Thermodesulfobacteriota</taxon>
        <taxon>Dissulfuribacteria</taxon>
        <taxon>Dissulfuribacterales</taxon>
        <taxon>Dissulfuribacteraceae</taxon>
        <taxon>Dissulfuribacter</taxon>
    </lineage>
</organism>
<dbReference type="PIRSF" id="PIRSF005052">
    <property type="entry name" value="P-loopkin"/>
    <property type="match status" value="1"/>
</dbReference>
<evidence type="ECO:0000259" key="6">
    <source>
        <dbReference type="Pfam" id="PF22740"/>
    </source>
</evidence>
<keyword evidence="1 4" id="KW-0547">Nucleotide-binding</keyword>
<sequence length="290" mass="33072">MKNVQAVVITGLSGSGKSTALKSFEDIGYFCVDNMPVSLLPSFFQLKEGSSTEPVKMALVMDVRERDFINEHKKVFDIIKKAGFHLEILFLDARDEIIVQRFNQTRRKHPLAPRGPLLDGIKLERELLRDLKEQAGRIIDTSNLNVHQLRKQIMSLYSTRKFLDQMVIHLVSFGFKYGLPAEANLVFDARFLPNPFFVDELRPYSGLNIEVRNYVLDNPLSKLFIENITNMLELLIPAYKNEGKSYLVIAIGCTGGRHRSVAIVEHLKELFTKAREDVIVTHRDLALEAV</sequence>
<evidence type="ECO:0000259" key="5">
    <source>
        <dbReference type="Pfam" id="PF03668"/>
    </source>
</evidence>
<dbReference type="Proteomes" id="UP000093080">
    <property type="component" value="Unassembled WGS sequence"/>
</dbReference>
<protein>
    <submittedName>
        <fullName evidence="7">Hypothetical ATP-binding protein UPF0042, contains P-loop</fullName>
    </submittedName>
</protein>
<feature type="domain" description="RapZ C-terminal" evidence="6">
    <location>
        <begin position="166"/>
        <end position="285"/>
    </location>
</feature>
<dbReference type="RefSeq" id="WP_067619941.1">
    <property type="nucleotide sequence ID" value="NZ_MAGO01000011.1"/>
</dbReference>
<dbReference type="Pfam" id="PF22740">
    <property type="entry name" value="PapZ_C"/>
    <property type="match status" value="1"/>
</dbReference>
<name>A0A1B9F3W7_9BACT</name>
<gene>
    <name evidence="7" type="ORF">DBT_2095</name>
</gene>
<dbReference type="HAMAP" id="MF_00636">
    <property type="entry name" value="RapZ_like"/>
    <property type="match status" value="1"/>
</dbReference>
<proteinExistence type="inferred from homology"/>
<feature type="domain" description="RapZ-like N-terminal" evidence="5">
    <location>
        <begin position="5"/>
        <end position="159"/>
    </location>
</feature>
<keyword evidence="2 4" id="KW-0067">ATP-binding</keyword>